<evidence type="ECO:0000313" key="1">
    <source>
        <dbReference type="EMBL" id="MEQ2185510.1"/>
    </source>
</evidence>
<dbReference type="EMBL" id="JAHRIO010081606">
    <property type="protein sequence ID" value="MEQ2185510.1"/>
    <property type="molecule type" value="Genomic_DNA"/>
</dbReference>
<reference evidence="1 2" key="1">
    <citation type="submission" date="2021-06" db="EMBL/GenBank/DDBJ databases">
        <authorList>
            <person name="Palmer J.M."/>
        </authorList>
    </citation>
    <scope>NUCLEOTIDE SEQUENCE [LARGE SCALE GENOMIC DNA]</scope>
    <source>
        <strain evidence="1 2">GA_2019</strain>
        <tissue evidence="1">Muscle</tissue>
    </source>
</reference>
<feature type="non-terminal residue" evidence="1">
    <location>
        <position position="1"/>
    </location>
</feature>
<name>A0ABV0PPT7_9TELE</name>
<organism evidence="1 2">
    <name type="scientific">Goodea atripinnis</name>
    <dbReference type="NCBI Taxonomy" id="208336"/>
    <lineage>
        <taxon>Eukaryota</taxon>
        <taxon>Metazoa</taxon>
        <taxon>Chordata</taxon>
        <taxon>Craniata</taxon>
        <taxon>Vertebrata</taxon>
        <taxon>Euteleostomi</taxon>
        <taxon>Actinopterygii</taxon>
        <taxon>Neopterygii</taxon>
        <taxon>Teleostei</taxon>
        <taxon>Neoteleostei</taxon>
        <taxon>Acanthomorphata</taxon>
        <taxon>Ovalentaria</taxon>
        <taxon>Atherinomorphae</taxon>
        <taxon>Cyprinodontiformes</taxon>
        <taxon>Goodeidae</taxon>
        <taxon>Goodea</taxon>
    </lineage>
</organism>
<sequence>SHYRVPVSVSNTIWPSLCVDSVYSGSRLTCLALSQAETAEPDRVKNHAVWLLASVCGADTTCDSTRGEPQRDDCVWRSQRYCGS</sequence>
<evidence type="ECO:0000313" key="2">
    <source>
        <dbReference type="Proteomes" id="UP001476798"/>
    </source>
</evidence>
<protein>
    <submittedName>
        <fullName evidence="1">Uncharacterized protein</fullName>
    </submittedName>
</protein>
<proteinExistence type="predicted"/>
<keyword evidence="2" id="KW-1185">Reference proteome</keyword>
<comment type="caution">
    <text evidence="1">The sequence shown here is derived from an EMBL/GenBank/DDBJ whole genome shotgun (WGS) entry which is preliminary data.</text>
</comment>
<dbReference type="Proteomes" id="UP001476798">
    <property type="component" value="Unassembled WGS sequence"/>
</dbReference>
<accession>A0ABV0PPT7</accession>
<gene>
    <name evidence="1" type="ORF">GOODEAATRI_018934</name>
</gene>